<dbReference type="GO" id="GO:0003994">
    <property type="term" value="F:aconitate hydratase activity"/>
    <property type="evidence" value="ECO:0007669"/>
    <property type="project" value="UniProtKB-EC"/>
</dbReference>
<dbReference type="InterPro" id="IPR018136">
    <property type="entry name" value="Aconitase_4Fe-4S_BS"/>
</dbReference>
<gene>
    <name evidence="13" type="ORF">OMAG_001588</name>
</gene>
<dbReference type="EC" id="4.2.1.3" evidence="3"/>
<comment type="cofactor">
    <cofactor evidence="1">
        <name>[4Fe-4S] cluster</name>
        <dbReference type="ChEBI" id="CHEBI:49883"/>
    </cofactor>
</comment>
<proteinExistence type="predicted"/>
<keyword evidence="14" id="KW-1185">Reference proteome</keyword>
<reference evidence="13 14" key="1">
    <citation type="submission" date="2015-02" db="EMBL/GenBank/DDBJ databases">
        <title>Single-cell genomics of uncultivated deep-branching MTB reveals a conserved set of magnetosome genes.</title>
        <authorList>
            <person name="Kolinko S."/>
            <person name="Richter M."/>
            <person name="Glockner F.O."/>
            <person name="Brachmann A."/>
            <person name="Schuler D."/>
        </authorList>
    </citation>
    <scope>NUCLEOTIDE SEQUENCE [LARGE SCALE GENOMIC DNA]</scope>
    <source>
        <strain evidence="13">SKK-01</strain>
    </source>
</reference>
<evidence type="ECO:0000313" key="13">
    <source>
        <dbReference type="EMBL" id="KJJ84545.1"/>
    </source>
</evidence>
<dbReference type="GO" id="GO:0046872">
    <property type="term" value="F:metal ion binding"/>
    <property type="evidence" value="ECO:0007669"/>
    <property type="project" value="UniProtKB-KW"/>
</dbReference>
<dbReference type="Proteomes" id="UP000033428">
    <property type="component" value="Unassembled WGS sequence"/>
</dbReference>
<sequence length="645" mass="69935">MGKNITYKILEEHIVQGVLRPGEEIGIKIDQTLTQDATGTMAYLQFESMAILRVKTELSVSYIDHNTLQQGFENADDHKYLQSVAEKYGIYFSRAGNGICHQVHLERFSAPGKTLLGSDSHTPTSGGMGMIAIGAGGLDVAVAMGGGPFYLIAPEVIKIELTGKLRKWVSAKDVILYILSILSTKGNVNKVLEYGGEGVKTLSVPERATITNMGAETGVTTSIFPSDEITKDFLFKQGRANVWKSLEADKTAEYSKVIHVDLSSILPMVSLPHSPGNVVTVKEIVGKKVDQVEIGSCTNSSLRDLMIVGKCLEGKKIHSNVSLAVAPGSRQVFSMISRNGILTNIIDAGARIMESACGFCIGLGQAPSTKAVSVRTSNRNFEARSGTKTAEDYQVSPETTVLAALRGEFVDPLSMASADFPEILVPENFLFDDSMIISPSGKPKEIDIFRGPNIGEPPRNTPISANIQGKIGIKVGDKITTDHIMPAGGALKYRSNIKKYSEFVFEGVDPKFSSRACAIRDKGEAVLIVSGESYGQGSSREHAAICPMYLGVKAVIAKSIERIHSANLVNFGILPLIFVSPSDYEKIDEGDDIIITDILERMNKNLEIILTNKTKSLDILLKYFLSDRQKEIVKCGGLLNYTKIG</sequence>
<evidence type="ECO:0000256" key="10">
    <source>
        <dbReference type="ARBA" id="ARBA00031977"/>
    </source>
</evidence>
<protein>
    <recommendedName>
        <fullName evidence="4">Aconitate hydratase A</fullName>
        <ecNumber evidence="3">4.2.1.3</ecNumber>
    </recommendedName>
    <alternativeName>
        <fullName evidence="10">Iron-responsive protein-like</fullName>
    </alternativeName>
    <alternativeName>
        <fullName evidence="9">RNA-binding protein</fullName>
    </alternativeName>
</protein>
<dbReference type="EMBL" id="JYNY01000333">
    <property type="protein sequence ID" value="KJJ84545.1"/>
    <property type="molecule type" value="Genomic_DNA"/>
</dbReference>
<evidence type="ECO:0000259" key="11">
    <source>
        <dbReference type="Pfam" id="PF00330"/>
    </source>
</evidence>
<organism evidence="13 14">
    <name type="scientific">Candidatus Omnitrophus magneticus</name>
    <dbReference type="NCBI Taxonomy" id="1609969"/>
    <lineage>
        <taxon>Bacteria</taxon>
        <taxon>Pseudomonadati</taxon>
        <taxon>Candidatus Omnitrophota</taxon>
        <taxon>Candidatus Omnitrophus</taxon>
    </lineage>
</organism>
<dbReference type="InterPro" id="IPR015931">
    <property type="entry name" value="Acnase/IPM_dHydase_lsu_aba_1/3"/>
</dbReference>
<dbReference type="Pfam" id="PF00330">
    <property type="entry name" value="Aconitase"/>
    <property type="match status" value="1"/>
</dbReference>
<evidence type="ECO:0000256" key="3">
    <source>
        <dbReference type="ARBA" id="ARBA00012926"/>
    </source>
</evidence>
<comment type="caution">
    <text evidence="13">The sequence shown here is derived from an EMBL/GenBank/DDBJ whole genome shotgun (WGS) entry which is preliminary data.</text>
</comment>
<evidence type="ECO:0000256" key="1">
    <source>
        <dbReference type="ARBA" id="ARBA00001966"/>
    </source>
</evidence>
<evidence type="ECO:0000256" key="2">
    <source>
        <dbReference type="ARBA" id="ARBA00004717"/>
    </source>
</evidence>
<evidence type="ECO:0000259" key="12">
    <source>
        <dbReference type="Pfam" id="PF00694"/>
    </source>
</evidence>
<dbReference type="InterPro" id="IPR050926">
    <property type="entry name" value="Aconitase/IPM_isomerase"/>
</dbReference>
<evidence type="ECO:0000256" key="4">
    <source>
        <dbReference type="ARBA" id="ARBA00019378"/>
    </source>
</evidence>
<dbReference type="PROSITE" id="PS00450">
    <property type="entry name" value="ACONITASE_1"/>
    <property type="match status" value="1"/>
</dbReference>
<evidence type="ECO:0000256" key="7">
    <source>
        <dbReference type="ARBA" id="ARBA00023014"/>
    </source>
</evidence>
<accession>A0A0F0CSX6</accession>
<feature type="domain" description="Aconitase A/isopropylmalate dehydratase small subunit swivel" evidence="12">
    <location>
        <begin position="511"/>
        <end position="578"/>
    </location>
</feature>
<dbReference type="PANTHER" id="PTHR43160">
    <property type="entry name" value="ACONITATE HYDRATASE B"/>
    <property type="match status" value="1"/>
</dbReference>
<keyword evidence="5" id="KW-0479">Metal-binding</keyword>
<evidence type="ECO:0000256" key="6">
    <source>
        <dbReference type="ARBA" id="ARBA00023004"/>
    </source>
</evidence>
<feature type="domain" description="Aconitase/3-isopropylmalate dehydratase large subunit alpha/beta/alpha" evidence="11">
    <location>
        <begin position="8"/>
        <end position="407"/>
    </location>
</feature>
<dbReference type="Pfam" id="PF00694">
    <property type="entry name" value="Aconitase_C"/>
    <property type="match status" value="1"/>
</dbReference>
<evidence type="ECO:0000313" key="14">
    <source>
        <dbReference type="Proteomes" id="UP000033428"/>
    </source>
</evidence>
<dbReference type="InterPro" id="IPR000573">
    <property type="entry name" value="AconitaseA/IPMdHydase_ssu_swvl"/>
</dbReference>
<dbReference type="NCBIfam" id="NF005558">
    <property type="entry name" value="PRK07229.1"/>
    <property type="match status" value="1"/>
</dbReference>
<dbReference type="PRINTS" id="PR00415">
    <property type="entry name" value="ACONITASE"/>
</dbReference>
<dbReference type="GO" id="GO:0005829">
    <property type="term" value="C:cytosol"/>
    <property type="evidence" value="ECO:0007669"/>
    <property type="project" value="TreeGrafter"/>
</dbReference>
<evidence type="ECO:0000256" key="9">
    <source>
        <dbReference type="ARBA" id="ARBA00031081"/>
    </source>
</evidence>
<dbReference type="InterPro" id="IPR015928">
    <property type="entry name" value="Aconitase/3IPM_dehydase_swvl"/>
</dbReference>
<dbReference type="NCBIfam" id="TIGR01342">
    <property type="entry name" value="acon_putative"/>
    <property type="match status" value="1"/>
</dbReference>
<dbReference type="InterPro" id="IPR006250">
    <property type="entry name" value="Aconitase_put"/>
</dbReference>
<dbReference type="AlphaFoldDB" id="A0A0F0CSX6"/>
<dbReference type="InterPro" id="IPR001030">
    <property type="entry name" value="Acoase/IPM_deHydtase_lsu_aba"/>
</dbReference>
<dbReference type="Gene3D" id="3.20.19.10">
    <property type="entry name" value="Aconitase, domain 4"/>
    <property type="match status" value="1"/>
</dbReference>
<dbReference type="SUPFAM" id="SSF52016">
    <property type="entry name" value="LeuD/IlvD-like"/>
    <property type="match status" value="1"/>
</dbReference>
<dbReference type="UniPathway" id="UPA00223">
    <property type="reaction ID" value="UER00718"/>
</dbReference>
<comment type="catalytic activity">
    <reaction evidence="8">
        <text>citrate = D-threo-isocitrate</text>
        <dbReference type="Rhea" id="RHEA:10336"/>
        <dbReference type="ChEBI" id="CHEBI:15562"/>
        <dbReference type="ChEBI" id="CHEBI:16947"/>
        <dbReference type="EC" id="4.2.1.3"/>
    </reaction>
</comment>
<dbReference type="Gene3D" id="3.30.499.10">
    <property type="entry name" value="Aconitase, domain 3"/>
    <property type="match status" value="2"/>
</dbReference>
<keyword evidence="7" id="KW-0411">Iron-sulfur</keyword>
<dbReference type="PANTHER" id="PTHR43160:SF3">
    <property type="entry name" value="ACONITATE HYDRATASE, MITOCHONDRIAL"/>
    <property type="match status" value="1"/>
</dbReference>
<dbReference type="SUPFAM" id="SSF53732">
    <property type="entry name" value="Aconitase iron-sulfur domain"/>
    <property type="match status" value="1"/>
</dbReference>
<evidence type="ECO:0000256" key="8">
    <source>
        <dbReference type="ARBA" id="ARBA00023501"/>
    </source>
</evidence>
<comment type="pathway">
    <text evidence="2">Carbohydrate metabolism; tricarboxylic acid cycle; isocitrate from oxaloacetate: step 2/2.</text>
</comment>
<dbReference type="InterPro" id="IPR036008">
    <property type="entry name" value="Aconitase_4Fe-4S_dom"/>
</dbReference>
<evidence type="ECO:0000256" key="5">
    <source>
        <dbReference type="ARBA" id="ARBA00022723"/>
    </source>
</evidence>
<keyword evidence="6" id="KW-0408">Iron</keyword>
<dbReference type="PATRIC" id="fig|1609969.3.peg.1704"/>
<dbReference type="GO" id="GO:0006099">
    <property type="term" value="P:tricarboxylic acid cycle"/>
    <property type="evidence" value="ECO:0007669"/>
    <property type="project" value="UniProtKB-UniPathway"/>
</dbReference>
<name>A0A0F0CSX6_9BACT</name>
<dbReference type="GO" id="GO:0051539">
    <property type="term" value="F:4 iron, 4 sulfur cluster binding"/>
    <property type="evidence" value="ECO:0007669"/>
    <property type="project" value="TreeGrafter"/>
</dbReference>